<dbReference type="EMBL" id="JAMZMK010008140">
    <property type="protein sequence ID" value="KAI7741731.1"/>
    <property type="molecule type" value="Genomic_DNA"/>
</dbReference>
<organism evidence="1 2">
    <name type="scientific">Ambrosia artemisiifolia</name>
    <name type="common">Common ragweed</name>
    <dbReference type="NCBI Taxonomy" id="4212"/>
    <lineage>
        <taxon>Eukaryota</taxon>
        <taxon>Viridiplantae</taxon>
        <taxon>Streptophyta</taxon>
        <taxon>Embryophyta</taxon>
        <taxon>Tracheophyta</taxon>
        <taxon>Spermatophyta</taxon>
        <taxon>Magnoliopsida</taxon>
        <taxon>eudicotyledons</taxon>
        <taxon>Gunneridae</taxon>
        <taxon>Pentapetalae</taxon>
        <taxon>asterids</taxon>
        <taxon>campanulids</taxon>
        <taxon>Asterales</taxon>
        <taxon>Asteraceae</taxon>
        <taxon>Asteroideae</taxon>
        <taxon>Heliantheae alliance</taxon>
        <taxon>Heliantheae</taxon>
        <taxon>Ambrosia</taxon>
    </lineage>
</organism>
<dbReference type="Proteomes" id="UP001206925">
    <property type="component" value="Unassembled WGS sequence"/>
</dbReference>
<proteinExistence type="predicted"/>
<dbReference type="AlphaFoldDB" id="A0AAD5GIP6"/>
<evidence type="ECO:0000313" key="2">
    <source>
        <dbReference type="Proteomes" id="UP001206925"/>
    </source>
</evidence>
<gene>
    <name evidence="1" type="ORF">M8C21_023962</name>
</gene>
<accession>A0AAD5GIP6</accession>
<protein>
    <submittedName>
        <fullName evidence="1">Uncharacterized protein</fullName>
    </submittedName>
</protein>
<evidence type="ECO:0000313" key="1">
    <source>
        <dbReference type="EMBL" id="KAI7741731.1"/>
    </source>
</evidence>
<keyword evidence="2" id="KW-1185">Reference proteome</keyword>
<reference evidence="1" key="1">
    <citation type="submission" date="2022-06" db="EMBL/GenBank/DDBJ databases">
        <title>Uncovering the hologenomic basis of an extraordinary plant invasion.</title>
        <authorList>
            <person name="Bieker V.C."/>
            <person name="Martin M.D."/>
            <person name="Gilbert T."/>
            <person name="Hodgins K."/>
            <person name="Battlay P."/>
            <person name="Petersen B."/>
            <person name="Wilson J."/>
        </authorList>
    </citation>
    <scope>NUCLEOTIDE SEQUENCE</scope>
    <source>
        <strain evidence="1">AA19_3_7</strain>
        <tissue evidence="1">Leaf</tissue>
    </source>
</reference>
<name>A0AAD5GIP6_AMBAR</name>
<sequence length="146" mass="16456">MLGMSAMQLLEISKQLLSGEDKKHPAEFDVFEEKKFAFKIRVGQFNIDKHLDGYGIRKLTNDSSIVASLEERFPHIQDSVGDNTTQESSARVSFISDVQEVKCSLDKVYELDDDAAASTTKILKSDEKCYSNKSSETPFLIPKQEK</sequence>
<comment type="caution">
    <text evidence="1">The sequence shown here is derived from an EMBL/GenBank/DDBJ whole genome shotgun (WGS) entry which is preliminary data.</text>
</comment>